<comment type="caution">
    <text evidence="2">The sequence shown here is derived from an EMBL/GenBank/DDBJ whole genome shotgun (WGS) entry which is preliminary data.</text>
</comment>
<dbReference type="InterPro" id="IPR009839">
    <property type="entry name" value="SseB_N"/>
</dbReference>
<gene>
    <name evidence="2" type="ORF">D5H75_19675</name>
</gene>
<organism evidence="2 3">
    <name type="scientific">Bailinhaonella thermotolerans</name>
    <dbReference type="NCBI Taxonomy" id="1070861"/>
    <lineage>
        <taxon>Bacteria</taxon>
        <taxon>Bacillati</taxon>
        <taxon>Actinomycetota</taxon>
        <taxon>Actinomycetes</taxon>
        <taxon>Streptosporangiales</taxon>
        <taxon>Streptosporangiaceae</taxon>
        <taxon>Bailinhaonella</taxon>
    </lineage>
</organism>
<evidence type="ECO:0000259" key="1">
    <source>
        <dbReference type="Pfam" id="PF07179"/>
    </source>
</evidence>
<dbReference type="Pfam" id="PF07179">
    <property type="entry name" value="SseB"/>
    <property type="match status" value="1"/>
</dbReference>
<dbReference type="Proteomes" id="UP000265768">
    <property type="component" value="Unassembled WGS sequence"/>
</dbReference>
<accession>A0A3A4BJ56</accession>
<evidence type="ECO:0000313" key="2">
    <source>
        <dbReference type="EMBL" id="RJL31282.1"/>
    </source>
</evidence>
<evidence type="ECO:0000313" key="3">
    <source>
        <dbReference type="Proteomes" id="UP000265768"/>
    </source>
</evidence>
<dbReference type="AlphaFoldDB" id="A0A3A4BJ56"/>
<protein>
    <submittedName>
        <fullName evidence="2">SseB family protein</fullName>
    </submittedName>
</protein>
<dbReference type="OrthoDB" id="5188303at2"/>
<keyword evidence="3" id="KW-1185">Reference proteome</keyword>
<name>A0A3A4BJ56_9ACTN</name>
<reference evidence="2 3" key="1">
    <citation type="submission" date="2018-09" db="EMBL/GenBank/DDBJ databases">
        <title>YIM 75507 draft genome.</title>
        <authorList>
            <person name="Tang S."/>
            <person name="Feng Y."/>
        </authorList>
    </citation>
    <scope>NUCLEOTIDE SEQUENCE [LARGE SCALE GENOMIC DNA]</scope>
    <source>
        <strain evidence="2 3">YIM 75507</strain>
    </source>
</reference>
<dbReference type="RefSeq" id="WP_119927967.1">
    <property type="nucleotide sequence ID" value="NZ_QZEY01000007.1"/>
</dbReference>
<feature type="domain" description="SseB protein N-terminal" evidence="1">
    <location>
        <begin position="21"/>
        <end position="141"/>
    </location>
</feature>
<sequence length="228" mass="23259">MPSIPQPLVPEDDGRADSGVAAALTSFSAGTASASDVLAALSRTRLLVPVVALLTSSEVGEHGLRQEKESEMALPKLVGNDGREAVPAFTSAEALARWRADARPIQVTTEQVCEAALGEKAAAVVLDVAGPIPFVIEGAPLAALGAAASAPGLHEDPEVLGLVKEAVDTVPEVVSVRLGPGYEGDLAVRLRVADGADPADVAQRLGAALSGRLSGRLTRGIEIRPDTA</sequence>
<dbReference type="EMBL" id="QZEY01000007">
    <property type="protein sequence ID" value="RJL31282.1"/>
    <property type="molecule type" value="Genomic_DNA"/>
</dbReference>
<proteinExistence type="predicted"/>